<evidence type="ECO:0000259" key="1">
    <source>
        <dbReference type="Pfam" id="PF12671"/>
    </source>
</evidence>
<reference evidence="2 3" key="1">
    <citation type="submission" date="2019-04" db="EMBL/GenBank/DDBJ databases">
        <title>Bacillus sediminilitoris sp. nov., isolated from a tidal flat sediment on the East China Sea.</title>
        <authorList>
            <person name="Wei Y."/>
            <person name="Mao H."/>
            <person name="Fang J."/>
        </authorList>
    </citation>
    <scope>NUCLEOTIDE SEQUENCE [LARGE SCALE GENOMIC DNA]</scope>
    <source>
        <strain evidence="2 3">DSL-17</strain>
    </source>
</reference>
<organism evidence="2 3">
    <name type="scientific">Metabacillus sediminilitoris</name>
    <dbReference type="NCBI Taxonomy" id="2567941"/>
    <lineage>
        <taxon>Bacteria</taxon>
        <taxon>Bacillati</taxon>
        <taxon>Bacillota</taxon>
        <taxon>Bacilli</taxon>
        <taxon>Bacillales</taxon>
        <taxon>Bacillaceae</taxon>
        <taxon>Metabacillus</taxon>
    </lineage>
</organism>
<dbReference type="Proteomes" id="UP000310334">
    <property type="component" value="Unassembled WGS sequence"/>
</dbReference>
<dbReference type="PANTHER" id="PTHR40032">
    <property type="entry name" value="EXPORTED PROTEIN-RELATED"/>
    <property type="match status" value="1"/>
</dbReference>
<comment type="caution">
    <text evidence="2">The sequence shown here is derived from an EMBL/GenBank/DDBJ whole genome shotgun (WGS) entry which is preliminary data.</text>
</comment>
<evidence type="ECO:0000313" key="2">
    <source>
        <dbReference type="EMBL" id="THF80019.1"/>
    </source>
</evidence>
<dbReference type="AlphaFoldDB" id="A0A4S4BY02"/>
<feature type="domain" description="Putative amidase" evidence="1">
    <location>
        <begin position="139"/>
        <end position="291"/>
    </location>
</feature>
<dbReference type="InterPro" id="IPR024301">
    <property type="entry name" value="Amidase_6"/>
</dbReference>
<sequence>MVVKLLKQILSEWNEMKLDMLINKKKVRDQRNDYDLQVLERKQQLSERRKTEIVKGSAKVKIIKVEEVSHDLKDALYTCHFKWLNKQQDSFYLEERIEQRKARFYRDEIVDDHLIEKNSNDYVPAIELEEARSKESFTYDRLAAVQYAERWWNSPNPAYINFEVNCTNFISQCLHAGGASMRGYPNRSSGWWMQHNNWSYSWSVANSMRIFLTNSKAGLRAEKVESAEQLMPGDVICYDFQGDGRYDHTTFVVAKDQENMPLVNAQTYNSRMRYWSYEDSTAYTPNIKYMFFRIIDDTSSK</sequence>
<dbReference type="EMBL" id="SSNT01000007">
    <property type="protein sequence ID" value="THF80019.1"/>
    <property type="molecule type" value="Genomic_DNA"/>
</dbReference>
<dbReference type="Pfam" id="PF12671">
    <property type="entry name" value="Amidase_6"/>
    <property type="match status" value="1"/>
</dbReference>
<proteinExistence type="predicted"/>
<dbReference type="OrthoDB" id="9812429at2"/>
<accession>A0A4S4BY02</accession>
<dbReference type="PANTHER" id="PTHR40032:SF1">
    <property type="entry name" value="EXPORTED PROTEIN"/>
    <property type="match status" value="1"/>
</dbReference>
<dbReference type="RefSeq" id="WP_136353435.1">
    <property type="nucleotide sequence ID" value="NZ_CP046266.1"/>
</dbReference>
<protein>
    <recommendedName>
        <fullName evidence="1">Putative amidase domain-containing protein</fullName>
    </recommendedName>
</protein>
<gene>
    <name evidence="2" type="ORF">E6W99_10090</name>
</gene>
<keyword evidence="3" id="KW-1185">Reference proteome</keyword>
<name>A0A4S4BY02_9BACI</name>
<evidence type="ECO:0000313" key="3">
    <source>
        <dbReference type="Proteomes" id="UP000310334"/>
    </source>
</evidence>